<evidence type="ECO:0000313" key="2">
    <source>
        <dbReference type="Proteomes" id="UP000250169"/>
    </source>
</evidence>
<evidence type="ECO:0000313" key="1">
    <source>
        <dbReference type="EMBL" id="SQA92889.1"/>
    </source>
</evidence>
<protein>
    <submittedName>
        <fullName evidence="1">TonB-linked outer membrane protein, SusC/RagA family</fullName>
    </submittedName>
</protein>
<sequence>MWLDKAGISSVKLSVSGNNLYTWSKMHDGYDPEQQDSNGAASGYLYPMTRTYSVGLNVQF</sequence>
<dbReference type="EMBL" id="UAVS01000001">
    <property type="protein sequence ID" value="SQA92889.1"/>
    <property type="molecule type" value="Genomic_DNA"/>
</dbReference>
<organism evidence="1 2">
    <name type="scientific">Capnocytophaga ochracea</name>
    <dbReference type="NCBI Taxonomy" id="1018"/>
    <lineage>
        <taxon>Bacteria</taxon>
        <taxon>Pseudomonadati</taxon>
        <taxon>Bacteroidota</taxon>
        <taxon>Flavobacteriia</taxon>
        <taxon>Flavobacteriales</taxon>
        <taxon>Flavobacteriaceae</taxon>
        <taxon>Capnocytophaga</taxon>
    </lineage>
</organism>
<proteinExistence type="predicted"/>
<dbReference type="Proteomes" id="UP000250169">
    <property type="component" value="Unassembled WGS sequence"/>
</dbReference>
<dbReference type="AlphaFoldDB" id="A0A2X2UTR6"/>
<reference evidence="1 2" key="1">
    <citation type="submission" date="2018-06" db="EMBL/GenBank/DDBJ databases">
        <authorList>
            <consortium name="Pathogen Informatics"/>
            <person name="Doyle S."/>
        </authorList>
    </citation>
    <scope>NUCLEOTIDE SEQUENCE [LARGE SCALE GENOMIC DNA]</scope>
    <source>
        <strain evidence="1 2">NCTC11545</strain>
    </source>
</reference>
<gene>
    <name evidence="1" type="ORF">NCTC11545_00251</name>
</gene>
<name>A0A2X2UTR6_CAPOC</name>
<accession>A0A2X2UTR6</accession>